<accession>A0A7U2FFF0</accession>
<dbReference type="EMBL" id="CP069038">
    <property type="protein sequence ID" value="QRD04260.1"/>
    <property type="molecule type" value="Genomic_DNA"/>
</dbReference>
<reference evidence="3" key="1">
    <citation type="journal article" date="2021" name="BMC Genomics">
        <title>Chromosome-level genome assembly and manually-curated proteome of model necrotroph Parastagonospora nodorum Sn15 reveals a genome-wide trove of candidate effector homologs, and redundancy of virulence-related functions within an accessory chromosome.</title>
        <authorList>
            <person name="Bertazzoni S."/>
            <person name="Jones D.A.B."/>
            <person name="Phan H.T."/>
            <person name="Tan K.-C."/>
            <person name="Hane J.K."/>
        </authorList>
    </citation>
    <scope>NUCLEOTIDE SEQUENCE [LARGE SCALE GENOMIC DNA]</scope>
    <source>
        <strain evidence="3">SN15 / ATCC MYA-4574 / FGSC 10173)</strain>
    </source>
</reference>
<feature type="compositionally biased region" description="Basic and acidic residues" evidence="1">
    <location>
        <begin position="58"/>
        <end position="68"/>
    </location>
</feature>
<sequence>MKHNLSFDLFFSYLPYPTQNTHAHATQSANPIAPSQTKSRSIFLIDALVNLVSCPGIKKNETPSDDAKKKRGKNVKCKKSEASNGGQA</sequence>
<evidence type="ECO:0000313" key="2">
    <source>
        <dbReference type="EMBL" id="QRD04260.1"/>
    </source>
</evidence>
<protein>
    <submittedName>
        <fullName evidence="2">Uncharacterized protein</fullName>
    </submittedName>
</protein>
<dbReference type="VEuPathDB" id="FungiDB:JI435_420880"/>
<organism evidence="2 3">
    <name type="scientific">Phaeosphaeria nodorum (strain SN15 / ATCC MYA-4574 / FGSC 10173)</name>
    <name type="common">Glume blotch fungus</name>
    <name type="synonym">Parastagonospora nodorum</name>
    <dbReference type="NCBI Taxonomy" id="321614"/>
    <lineage>
        <taxon>Eukaryota</taxon>
        <taxon>Fungi</taxon>
        <taxon>Dikarya</taxon>
        <taxon>Ascomycota</taxon>
        <taxon>Pezizomycotina</taxon>
        <taxon>Dothideomycetes</taxon>
        <taxon>Pleosporomycetidae</taxon>
        <taxon>Pleosporales</taxon>
        <taxon>Pleosporineae</taxon>
        <taxon>Phaeosphaeriaceae</taxon>
        <taxon>Parastagonospora</taxon>
    </lineage>
</organism>
<proteinExistence type="predicted"/>
<dbReference type="AlphaFoldDB" id="A0A7U2FFF0"/>
<evidence type="ECO:0000313" key="3">
    <source>
        <dbReference type="Proteomes" id="UP000663193"/>
    </source>
</evidence>
<gene>
    <name evidence="2" type="ORF">JI435_420880</name>
</gene>
<name>A0A7U2FFF0_PHANO</name>
<evidence type="ECO:0000256" key="1">
    <source>
        <dbReference type="SAM" id="MobiDB-lite"/>
    </source>
</evidence>
<feature type="region of interest" description="Disordered" evidence="1">
    <location>
        <begin position="58"/>
        <end position="88"/>
    </location>
</feature>
<keyword evidence="3" id="KW-1185">Reference proteome</keyword>
<dbReference type="Proteomes" id="UP000663193">
    <property type="component" value="Chromosome 16"/>
</dbReference>